<evidence type="ECO:0000313" key="1">
    <source>
        <dbReference type="EMBL" id="RAK22913.1"/>
    </source>
</evidence>
<organism evidence="1 2">
    <name type="scientific">Salipiger aestuarii</name>
    <dbReference type="NCBI Taxonomy" id="568098"/>
    <lineage>
        <taxon>Bacteria</taxon>
        <taxon>Pseudomonadati</taxon>
        <taxon>Pseudomonadota</taxon>
        <taxon>Alphaproteobacteria</taxon>
        <taxon>Rhodobacterales</taxon>
        <taxon>Roseobacteraceae</taxon>
        <taxon>Salipiger</taxon>
    </lineage>
</organism>
<dbReference type="InterPro" id="IPR006450">
    <property type="entry name" value="Phage_HK97_gp6-like"/>
</dbReference>
<accession>A0A327YPL2</accession>
<dbReference type="OrthoDB" id="8478788at2"/>
<keyword evidence="2" id="KW-1185">Reference proteome</keyword>
<gene>
    <name evidence="1" type="ORF">ATI53_100292</name>
</gene>
<reference evidence="1 2" key="1">
    <citation type="submission" date="2018-06" db="EMBL/GenBank/DDBJ databases">
        <title>Genomic Encyclopedia of Archaeal and Bacterial Type Strains, Phase II (KMG-II): from individual species to whole genera.</title>
        <authorList>
            <person name="Goeker M."/>
        </authorList>
    </citation>
    <scope>NUCLEOTIDE SEQUENCE [LARGE SCALE GENOMIC DNA]</scope>
    <source>
        <strain evidence="1 2">DSM 22011</strain>
    </source>
</reference>
<dbReference type="AlphaFoldDB" id="A0A327YPL2"/>
<name>A0A327YPL2_9RHOB</name>
<dbReference type="CDD" id="cd08054">
    <property type="entry name" value="gp6"/>
    <property type="match status" value="1"/>
</dbReference>
<dbReference type="NCBIfam" id="TIGR01560">
    <property type="entry name" value="put_DNA_pack"/>
    <property type="match status" value="1"/>
</dbReference>
<dbReference type="Gene3D" id="1.10.3230.30">
    <property type="entry name" value="Phage gp6-like head-tail connector protein"/>
    <property type="match status" value="1"/>
</dbReference>
<dbReference type="RefSeq" id="WP_009506661.1">
    <property type="nucleotide sequence ID" value="NZ_LIQE01000001.1"/>
</dbReference>
<dbReference type="EMBL" id="QLMG01000002">
    <property type="protein sequence ID" value="RAK22913.1"/>
    <property type="molecule type" value="Genomic_DNA"/>
</dbReference>
<dbReference type="InterPro" id="IPR011738">
    <property type="entry name" value="Phage_CHP"/>
</dbReference>
<evidence type="ECO:0000313" key="2">
    <source>
        <dbReference type="Proteomes" id="UP000249165"/>
    </source>
</evidence>
<sequence length="197" mass="21092">MMLIEETQVPDAALPVEALKRHLRLGSGFAEDDVQDAVLGSFLRAAMAAIEARTGKALIARGFVWTLSQWRDPQAAVFPIAPVSAVSQLAIVDRFGAATVSDTGAYRLEADGMAPRLRPQASVLPCVPEGGAAEIRFTAGYGAAFEDIPADLAQAVLLLAAHYYEYRDETSLSQGCMPFGVTSLIARYRPMRMGFGA</sequence>
<protein>
    <submittedName>
        <fullName evidence="1">Putative phiE125 gp8 family phage protein</fullName>
    </submittedName>
</protein>
<dbReference type="Proteomes" id="UP000249165">
    <property type="component" value="Unassembled WGS sequence"/>
</dbReference>
<proteinExistence type="predicted"/>
<dbReference type="NCBIfam" id="TIGR02215">
    <property type="entry name" value="phage_chp_gp8"/>
    <property type="match status" value="1"/>
</dbReference>
<comment type="caution">
    <text evidence="1">The sequence shown here is derived from an EMBL/GenBank/DDBJ whole genome shotgun (WGS) entry which is preliminary data.</text>
</comment>